<evidence type="ECO:0000256" key="12">
    <source>
        <dbReference type="SAM" id="MobiDB-lite"/>
    </source>
</evidence>
<keyword evidence="3" id="KW-0963">Cytoplasm</keyword>
<keyword evidence="8" id="KW-0112">Calmodulin-binding</keyword>
<name>A0AAZ3PTL6_ONCTS</name>
<evidence type="ECO:0000256" key="3">
    <source>
        <dbReference type="ARBA" id="ARBA00022490"/>
    </source>
</evidence>
<keyword evidence="10" id="KW-0539">Nucleus</keyword>
<reference evidence="15" key="1">
    <citation type="journal article" date="2018" name="PLoS ONE">
        <title>Chinook salmon (Oncorhynchus tshawytscha) genome and transcriptome.</title>
        <authorList>
            <person name="Christensen K.A."/>
            <person name="Leong J.S."/>
            <person name="Sakhrani D."/>
            <person name="Biagi C.A."/>
            <person name="Minkley D.R."/>
            <person name="Withler R.E."/>
            <person name="Rondeau E.B."/>
            <person name="Koop B.F."/>
            <person name="Devlin R.H."/>
        </authorList>
    </citation>
    <scope>NUCLEOTIDE SEQUENCE [LARGE SCALE GENOMIC DNA]</scope>
</reference>
<gene>
    <name evidence="14" type="primary">ASPM</name>
</gene>
<keyword evidence="5" id="KW-0132">Cell division</keyword>
<keyword evidence="6" id="KW-0677">Repeat</keyword>
<accession>A0AAZ3PTL6</accession>
<reference evidence="14" key="2">
    <citation type="submission" date="2025-08" db="UniProtKB">
        <authorList>
            <consortium name="Ensembl"/>
        </authorList>
    </citation>
    <scope>IDENTIFICATION</scope>
</reference>
<dbReference type="CDD" id="cd21224">
    <property type="entry name" value="CH_ASPM_rpt2"/>
    <property type="match status" value="1"/>
</dbReference>
<dbReference type="InterPro" id="IPR031549">
    <property type="entry name" value="ASH"/>
</dbReference>
<dbReference type="PANTHER" id="PTHR22706:SF1">
    <property type="entry name" value="ASSEMBLY FACTOR FOR SPINDLE MICROTUBULES"/>
    <property type="match status" value="1"/>
</dbReference>
<dbReference type="GeneTree" id="ENSGT00560000077332"/>
<feature type="domain" description="Calponin-homology (CH)" evidence="13">
    <location>
        <begin position="942"/>
        <end position="1078"/>
    </location>
</feature>
<evidence type="ECO:0000256" key="5">
    <source>
        <dbReference type="ARBA" id="ARBA00022618"/>
    </source>
</evidence>
<evidence type="ECO:0000313" key="15">
    <source>
        <dbReference type="Proteomes" id="UP000694402"/>
    </source>
</evidence>
<dbReference type="Pfam" id="PF15780">
    <property type="entry name" value="ASH"/>
    <property type="match status" value="1"/>
</dbReference>
<keyword evidence="4" id="KW-0597">Phosphoprotein</keyword>
<evidence type="ECO:0000256" key="9">
    <source>
        <dbReference type="ARBA" id="ARBA00023054"/>
    </source>
</evidence>
<protein>
    <recommendedName>
        <fullName evidence="13">Calponin-homology (CH) domain-containing protein</fullName>
    </recommendedName>
</protein>
<dbReference type="GO" id="GO:0051301">
    <property type="term" value="P:cell division"/>
    <property type="evidence" value="ECO:0007669"/>
    <property type="project" value="UniProtKB-KW"/>
</dbReference>
<dbReference type="FunFam" id="1.10.418.10:FF:000051">
    <property type="entry name" value="Abnormal spindle-like microcephaly-associated protein homolog"/>
    <property type="match status" value="1"/>
</dbReference>
<feature type="compositionally biased region" description="Low complexity" evidence="12">
    <location>
        <begin position="632"/>
        <end position="671"/>
    </location>
</feature>
<dbReference type="Proteomes" id="UP000694402">
    <property type="component" value="Unassembled WGS sequence"/>
</dbReference>
<dbReference type="PANTHER" id="PTHR22706">
    <property type="entry name" value="ASSEMBLY FACTOR FOR SPINDLE MICROTUBULES"/>
    <property type="match status" value="1"/>
</dbReference>
<evidence type="ECO:0000256" key="2">
    <source>
        <dbReference type="ARBA" id="ARBA00004496"/>
    </source>
</evidence>
<feature type="domain" description="Calponin-homology (CH)" evidence="13">
    <location>
        <begin position="1129"/>
        <end position="1281"/>
    </location>
</feature>
<dbReference type="GO" id="GO:0051295">
    <property type="term" value="P:establishment of meiotic spindle localization"/>
    <property type="evidence" value="ECO:0007669"/>
    <property type="project" value="TreeGrafter"/>
</dbReference>
<comment type="subcellular location">
    <subcellularLocation>
        <location evidence="2">Cytoplasm</location>
    </subcellularLocation>
    <subcellularLocation>
        <location evidence="1">Nucleus</location>
    </subcellularLocation>
</comment>
<evidence type="ECO:0000313" key="14">
    <source>
        <dbReference type="Ensembl" id="ENSOTSP00005119991.1"/>
    </source>
</evidence>
<keyword evidence="15" id="KW-1185">Reference proteome</keyword>
<evidence type="ECO:0000256" key="7">
    <source>
        <dbReference type="ARBA" id="ARBA00022776"/>
    </source>
</evidence>
<dbReference type="FunFam" id="2.60.40.10:FF:001429">
    <property type="entry name" value="Abnormal spindle-like microcephaly-associated protein homolog"/>
    <property type="match status" value="1"/>
</dbReference>
<keyword evidence="11" id="KW-0131">Cell cycle</keyword>
<dbReference type="Pfam" id="PF00307">
    <property type="entry name" value="CH"/>
    <property type="match status" value="1"/>
</dbReference>
<dbReference type="GO" id="GO:0005634">
    <property type="term" value="C:nucleus"/>
    <property type="evidence" value="ECO:0007669"/>
    <property type="project" value="UniProtKB-SubCell"/>
</dbReference>
<dbReference type="GeneID" id="112214837"/>
<reference evidence="14" key="3">
    <citation type="submission" date="2025-09" db="UniProtKB">
        <authorList>
            <consortium name="Ensembl"/>
        </authorList>
    </citation>
    <scope>IDENTIFICATION</scope>
</reference>
<dbReference type="GO" id="GO:0007051">
    <property type="term" value="P:spindle organization"/>
    <property type="evidence" value="ECO:0007669"/>
    <property type="project" value="UniProtKB-ARBA"/>
</dbReference>
<evidence type="ECO:0000256" key="1">
    <source>
        <dbReference type="ARBA" id="ARBA00004123"/>
    </source>
</evidence>
<evidence type="ECO:0000256" key="8">
    <source>
        <dbReference type="ARBA" id="ARBA00022860"/>
    </source>
</evidence>
<dbReference type="Ensembl" id="ENSOTST00005184884.1">
    <property type="protein sequence ID" value="ENSOTSP00005119991.1"/>
    <property type="gene ID" value="ENSOTSG00005041790.2"/>
</dbReference>
<feature type="region of interest" description="Disordered" evidence="12">
    <location>
        <begin position="606"/>
        <end position="675"/>
    </location>
</feature>
<dbReference type="GO" id="GO:0005737">
    <property type="term" value="C:cytoplasm"/>
    <property type="evidence" value="ECO:0007669"/>
    <property type="project" value="UniProtKB-SubCell"/>
</dbReference>
<dbReference type="RefSeq" id="XP_024229641.2">
    <property type="nucleotide sequence ID" value="XM_024373873.2"/>
</dbReference>
<dbReference type="GO" id="GO:0000922">
    <property type="term" value="C:spindle pole"/>
    <property type="evidence" value="ECO:0007669"/>
    <property type="project" value="TreeGrafter"/>
</dbReference>
<organism evidence="14 15">
    <name type="scientific">Oncorhynchus tshawytscha</name>
    <name type="common">Chinook salmon</name>
    <name type="synonym">Salmo tshawytscha</name>
    <dbReference type="NCBI Taxonomy" id="74940"/>
    <lineage>
        <taxon>Eukaryota</taxon>
        <taxon>Metazoa</taxon>
        <taxon>Chordata</taxon>
        <taxon>Craniata</taxon>
        <taxon>Vertebrata</taxon>
        <taxon>Euteleostomi</taxon>
        <taxon>Actinopterygii</taxon>
        <taxon>Neopterygii</taxon>
        <taxon>Teleostei</taxon>
        <taxon>Protacanthopterygii</taxon>
        <taxon>Salmoniformes</taxon>
        <taxon>Salmonidae</taxon>
        <taxon>Salmoninae</taxon>
        <taxon>Oncorhynchus</taxon>
    </lineage>
</organism>
<dbReference type="GO" id="GO:0000278">
    <property type="term" value="P:mitotic cell cycle"/>
    <property type="evidence" value="ECO:0007669"/>
    <property type="project" value="TreeGrafter"/>
</dbReference>
<evidence type="ECO:0000256" key="6">
    <source>
        <dbReference type="ARBA" id="ARBA00022737"/>
    </source>
</evidence>
<dbReference type="PROSITE" id="PS50096">
    <property type="entry name" value="IQ"/>
    <property type="match status" value="44"/>
</dbReference>
<dbReference type="InterPro" id="IPR051185">
    <property type="entry name" value="ASPM"/>
</dbReference>
<dbReference type="InterPro" id="IPR001715">
    <property type="entry name" value="CH_dom"/>
</dbReference>
<evidence type="ECO:0000259" key="13">
    <source>
        <dbReference type="PROSITE" id="PS50021"/>
    </source>
</evidence>
<evidence type="ECO:0000256" key="11">
    <source>
        <dbReference type="ARBA" id="ARBA00023306"/>
    </source>
</evidence>
<dbReference type="CDD" id="cd21223">
    <property type="entry name" value="CH_ASPM_rpt1"/>
    <property type="match status" value="1"/>
</dbReference>
<dbReference type="FunFam" id="1.20.5.190:FF:000008">
    <property type="entry name" value="Abnormal spindle-like microcephaly-associated protein homolog"/>
    <property type="match status" value="7"/>
</dbReference>
<dbReference type="CDD" id="cd23767">
    <property type="entry name" value="IQCD"/>
    <property type="match status" value="1"/>
</dbReference>
<keyword evidence="9" id="KW-0175">Coiled coil</keyword>
<sequence>MSQLSARGGFLDFSPIKKEDSPAVSYGNKENNSSHPVLSLIQFSRAPFVTFGNVKLGSSKSSVLCIENPVEDANIEVAIDKIASTKGFSVDQTRFTIPPEERVNLTITWTPIEEGGIRELITFIANGVVKHQAILLGRADAPKRRKKSLWDSIKSKKEFDLSDPPRGKKNSISSLKMAANKTFHVSRTPQYRREKVRSPLASLNKKACTPVEGQKFKQDVLGQLSFDNVQKNSPVVILVPAAKLIDSSDAAASYSCPVGTPECRDLTRLLNTTVSPVGTPERFQKLMPHIQSIQSPAHVIDDTVADISHTVLAGTPVLSVRDALALIESDLTHVVGASPPNACSSFDFSHSLESANGEKNCGPVKSVIDIKALSESPIKSDPAQPRLTFFIKPKRVTDKQGRVEVGEVVPQSKKVTFTSTTVIKSKPVPVQVRSPGVRRIKTSRRRLLEKTLELSGDSGHSESSPGTTVTPGLPVIDSDANHDSPLTISPREARLQALESVSCRPVCLDAIPAPVKLSLSSPLPMNPSTGGPQHLGLDDSILGATQLHTAPIVESLPDVFPVYNQSQFDMRVVRSKKRKSDEFLRDGGEKVEDAVEKTMFHVKKSRVSTVVKGPNRPAQQKGFSASSHRQQTKTSASVRTSSASSMKAPKSVSPAQAKQPAPKPGPQGSQKSFGGSSVKTAKIVAVAQSKLAFIKPGQTAIPRHPMPFAAKNMFYDERWIEKQETGFTWWINYVLTPDDFKVNTEVTKVNAVSLAMGGNDKFAVNKAPTKEEMSFSTYTARRRLNRLRRSACQLFTSEPMVKAIQRLELEVEARRLLVRKDRHLWKDIGERQKVLNWLLSYNPLWLRIGLETIYGEMISLESNSDVMGLAMFILKRLLWNPDIAAEFRHAKVPNLYKDGHEGALSRFTLKKLLLLVCFLDKAKESRMIEHDPCLFCMDAEFKTTKDLLLAFSRDFLSGEGILPRHLGYMGLLVSHIQTPLDEFNFAVKNLSVDLKCGIRLVRVMELFIQDWSLSRKLRMPAISRLQKVHNVDIALQVLRARGVDLKDEHDAVIDSRDIVDGHREKTLSLLWKIIFAFQVEVLLDEDQLREEISFLKHTWTTKQRLASLRADKGVLQKTAKPRPPFKHSSSKITLLMEWVNAVCQFYHLKAENFTVSFSDGRILCYLIHHYHPSHLPADGVSHNTTQTVECSQRGRVELNSSSSDSDISFDTWPTTQNGLVLPSMEFKELLENEKNNFRLVNTAVSDLGGVPAMMNPADMSNTIPNEKVVTCYLSFLCARLLDLRNETRAARIIQEAWRKYRLKKDLKLYQERTVAAGKIQVLVRQFLQRRRAVCQTAAAVRIQAAWRGYSVRNALTLRRKALLWARQVAAATTIQAQWKKYITLKNYQRVRLHVVKVQALWRMKMAVTTYRRTQWAATVIQEHVRASALAREERECYCSLRSAAIKIQRNYRRCKTRRLQRENHAATVIQTAFKKWHSDKMARLTAAALKIQSCYRMHRCLKQYMGTQRSAILIQAWWRGHAQRCNFETLKLQHHSATVIQSAFRARMVRKQMTTMRQSSVVIQRWFRASVQRDAGRKQFLKMRCAAVTIQSAYRGHTARRLVQQQNQAATVIQTTFMKFVARRKFLSLKKSAIVVQQQFRAKLVGEKSRKEYMALQYSALRIQAIWRGRAERKRLEKLQKCATLIQSSYRRHVLQSQFRSRKEAAWTIQSQYRAYRAGKTIRTDYLLVKKAAVTVQAWFRGVRVRQELRQKHQAATVLQSVVRVILCRRRYVLLQRAAVVLQCRYRALVASRTQRAQYSQLKLATVKLQSAYRGSSVRRDLRTKHQAATVIQAQLRMHKVRQAYLATKVAAIIVQQHFRANRLRDLQMQWYTSVKSAAVVIQAVYRGHRARMEVARMHHSAMIIQRRFLTFRDRKRFLAVKTAVLLCQQRCRDVAMVRKDQRDYLLKLRAATALQAAFRGMKVRKQLQTECRAAILIQSHIRKHLQRAHYEMLQWAVNTVQARYRANKKMMEDRKALCIKRRAVVVLQAAFRGMLSRQRMREMRMREMHKAASVLQRSYRAHCEHRQYLSLRSSVLAIQQKYRAAVAVKQQMDHYQRMRSAAILLQAAYRGQRARKEISLQHQAATMIQAGFRKHREEVKFQAMRFAAIIIQRYFRSHIQRKQDRDQFLRLKDSAIVLQAAFRGRCVRHDVAKMKRAATVIQANFRMHKEQVKFQAMRLSAVIIQRHYRSHIQMKQDRDRFIKIRESAIVLQEAFREMTARKQLQTECRASILIQSHVRKHLQRANYKRLQWAVNTVQARYRANKKMMEDRKALCIKRAVVVLQAAFRGMLSRQRMREMHKAASILQRSYRAHCEHRQYLSLRSSVLAIQQKYRAAVAVKQQMDHYQRMRSAAILLQAAYRGQRARKEISLQHQAATMIQAGFRKHREEVKFQAMRFAAIIIQRYFRSHIQRKQDRDQFLRLKDSAIVLQAAFRGRCVRHDVAKMKRAATVIQANFRMHKEQVKFQAMRLSAVIIQRHYRAHIQMKRDRDRFIKIRESAIVLQAAFRAYHIRQDAAKMHRAASVIQANFRMHKEQVKFQAMRFAATIIQRYFRCYIQMKQDRDRLKKCRESAIVLQAAFRGYRVRQDVAKMCRAATVIQANFRMHKEQSAYRRQHWAASVLQQRFRAQRLRNSQLENYHQMRNAVINLQALYRGKQAMELAKRMLAARKIQSFLRMSIRRQRFLKEKAAALLIQSAFRRHQARTWYNETQASAVTIQRWFRSCNVLRRQRDDYLAIREAAVKLQSAIRGTLARRLARRKRAAVKIQSVIRMSIQRRSYLTLRSSTVKLQSHCRAWVARRRFLMRRTAAATLQKHYRGRQVQRVQRSLYLKTLTSVKMLQARVRGHIQLKRYQNLKSSAVTIQAFYRGMVERRRFQHQRASAAIIQECFRAHLLCRRERAKYLEMKKSAVLIQAVFRGDLARQSARKRQAAVATVHRCMQTRHLRNRFLVIQCSVRLIQGRWRETLKAREERRNFLVMKAAAVTIEASWRGHATRNRLHKEQRAAVLVQSSFRGWVQKRAFQRQREAALVLQRRVRAMQQAKAERVKYTRLKQATITVQAHCRGWIARRQLREAASAERRVRFCAAVYHHFCAVRIQRALRSQWALRSAKRQITSVIFIQRWLRARIQRRRYLEDRRRVVVAQRAARSWLARRHRAASTIQHAARTFLLRRREQRVQQGIIKAQALWRGHQSRKLHDNRKVVSMRHRLRKVSEEVREEDRLCNKTSWAIEYLLKYKHFSYILEALKNLETATRLSPECCERLVTSGATLVIFTLIRSCNRSVPSMEVITYAIQVLLNLSKYDKTIEAVYAVENSVDTLLDLLQIYREKAGDKVADKGGSIFTKACFLLIILLQDQYRALEVRKLSKAVDRLRSIYRLTARKHKMDAERTVVKQKMGASINGSFIVPATPRKSKPVPKFSPDWVLRKDKLQDIVDPLRAVQMVADVFSIVL</sequence>
<proteinExistence type="predicted"/>
<evidence type="ECO:0000256" key="4">
    <source>
        <dbReference type="ARBA" id="ARBA00022553"/>
    </source>
</evidence>
<feature type="compositionally biased region" description="Polar residues" evidence="12">
    <location>
        <begin position="461"/>
        <end position="470"/>
    </location>
</feature>
<dbReference type="SMART" id="SM00015">
    <property type="entry name" value="IQ"/>
    <property type="match status" value="68"/>
</dbReference>
<feature type="region of interest" description="Disordered" evidence="12">
    <location>
        <begin position="452"/>
        <end position="486"/>
    </location>
</feature>
<evidence type="ECO:0000256" key="10">
    <source>
        <dbReference type="ARBA" id="ARBA00023242"/>
    </source>
</evidence>
<dbReference type="InterPro" id="IPR000048">
    <property type="entry name" value="IQ_motif_EF-hand-BS"/>
</dbReference>
<dbReference type="PROSITE" id="PS50021">
    <property type="entry name" value="CH"/>
    <property type="match status" value="2"/>
</dbReference>
<feature type="compositionally biased region" description="Polar residues" evidence="12">
    <location>
        <begin position="617"/>
        <end position="629"/>
    </location>
</feature>
<keyword evidence="7" id="KW-0498">Mitosis</keyword>
<dbReference type="Pfam" id="PF00612">
    <property type="entry name" value="IQ"/>
    <property type="match status" value="37"/>
</dbReference>
<dbReference type="GO" id="GO:0005516">
    <property type="term" value="F:calmodulin binding"/>
    <property type="evidence" value="ECO:0007669"/>
    <property type="project" value="UniProtKB-KW"/>
</dbReference>
<dbReference type="SMART" id="SM00033">
    <property type="entry name" value="CH"/>
    <property type="match status" value="2"/>
</dbReference>